<dbReference type="AlphaFoldDB" id="A0A0B6XUL1"/>
<feature type="region of interest" description="Disordered" evidence="1">
    <location>
        <begin position="1"/>
        <end position="60"/>
    </location>
</feature>
<accession>A0A0B6XUL1</accession>
<feature type="non-terminal residue" evidence="2">
    <location>
        <position position="1"/>
    </location>
</feature>
<organism evidence="2">
    <name type="scientific">Arion vulgaris</name>
    <dbReference type="NCBI Taxonomy" id="1028688"/>
    <lineage>
        <taxon>Eukaryota</taxon>
        <taxon>Metazoa</taxon>
        <taxon>Spiralia</taxon>
        <taxon>Lophotrochozoa</taxon>
        <taxon>Mollusca</taxon>
        <taxon>Gastropoda</taxon>
        <taxon>Heterobranchia</taxon>
        <taxon>Euthyneura</taxon>
        <taxon>Panpulmonata</taxon>
        <taxon>Eupulmonata</taxon>
        <taxon>Stylommatophora</taxon>
        <taxon>Helicina</taxon>
        <taxon>Arionoidea</taxon>
        <taxon>Arionidae</taxon>
        <taxon>Arion</taxon>
    </lineage>
</organism>
<dbReference type="EMBL" id="HACG01000852">
    <property type="protein sequence ID" value="CEK47717.1"/>
    <property type="molecule type" value="Transcribed_RNA"/>
</dbReference>
<protein>
    <submittedName>
        <fullName evidence="2">Uncharacterized protein</fullName>
    </submittedName>
</protein>
<reference evidence="2" key="1">
    <citation type="submission" date="2014-12" db="EMBL/GenBank/DDBJ databases">
        <title>Insight into the proteome of Arion vulgaris.</title>
        <authorList>
            <person name="Aradska J."/>
            <person name="Bulat T."/>
            <person name="Smidak R."/>
            <person name="Sarate P."/>
            <person name="Gangsoo J."/>
            <person name="Sialana F."/>
            <person name="Bilban M."/>
            <person name="Lubec G."/>
        </authorList>
    </citation>
    <scope>NUCLEOTIDE SEQUENCE</scope>
    <source>
        <tissue evidence="2">Skin</tissue>
    </source>
</reference>
<evidence type="ECO:0000313" key="2">
    <source>
        <dbReference type="EMBL" id="CEK47717.1"/>
    </source>
</evidence>
<sequence length="123" mass="13056">QNSSSSSGGGGGTGLTIHKSSGVDSHWGHTRYKLDTPVEEDGDDHLTRINSDPVMSPNSSSEKIYNSCCLERSDSGYNGANFECSCEQESKEIQSKCVNNSKLVEKSASLIPNVPSGGKNVLC</sequence>
<feature type="non-terminal residue" evidence="2">
    <location>
        <position position="123"/>
    </location>
</feature>
<name>A0A0B6XUL1_9EUPU</name>
<gene>
    <name evidence="2" type="primary">ORF2056</name>
</gene>
<proteinExistence type="predicted"/>
<evidence type="ECO:0000256" key="1">
    <source>
        <dbReference type="SAM" id="MobiDB-lite"/>
    </source>
</evidence>